<dbReference type="OrthoDB" id="509705at2"/>
<keyword evidence="4" id="KW-1185">Reference proteome</keyword>
<dbReference type="AlphaFoldDB" id="A0A2U2HC20"/>
<dbReference type="PANTHER" id="PTHR45947">
    <property type="entry name" value="SULFOQUINOVOSYL TRANSFERASE SQD2"/>
    <property type="match status" value="1"/>
</dbReference>
<dbReference type="Gene3D" id="3.40.50.2000">
    <property type="entry name" value="Glycogen Phosphorylase B"/>
    <property type="match status" value="2"/>
</dbReference>
<dbReference type="InterPro" id="IPR001296">
    <property type="entry name" value="Glyco_trans_1"/>
</dbReference>
<dbReference type="EMBL" id="PXWF02000324">
    <property type="protein sequence ID" value="PWF40439.1"/>
    <property type="molecule type" value="Genomic_DNA"/>
</dbReference>
<evidence type="ECO:0000313" key="4">
    <source>
        <dbReference type="Proteomes" id="UP000241421"/>
    </source>
</evidence>
<dbReference type="InterPro" id="IPR050194">
    <property type="entry name" value="Glycosyltransferase_grp1"/>
</dbReference>
<feature type="domain" description="Glycosyltransferase subfamily 4-like N-terminal" evidence="2">
    <location>
        <begin position="15"/>
        <end position="197"/>
    </location>
</feature>
<dbReference type="GO" id="GO:0016757">
    <property type="term" value="F:glycosyltransferase activity"/>
    <property type="evidence" value="ECO:0007669"/>
    <property type="project" value="InterPro"/>
</dbReference>
<dbReference type="Pfam" id="PF00534">
    <property type="entry name" value="Glycos_transf_1"/>
    <property type="match status" value="1"/>
</dbReference>
<dbReference type="SUPFAM" id="SSF53756">
    <property type="entry name" value="UDP-Glycosyltransferase/glycogen phosphorylase"/>
    <property type="match status" value="1"/>
</dbReference>
<name>A0A2U2HC20_9BURK</name>
<dbReference type="Pfam" id="PF13579">
    <property type="entry name" value="Glyco_trans_4_4"/>
    <property type="match status" value="1"/>
</dbReference>
<organism evidence="3 4">
    <name type="scientific">Massilia glaciei</name>
    <dbReference type="NCBI Taxonomy" id="1524097"/>
    <lineage>
        <taxon>Bacteria</taxon>
        <taxon>Pseudomonadati</taxon>
        <taxon>Pseudomonadota</taxon>
        <taxon>Betaproteobacteria</taxon>
        <taxon>Burkholderiales</taxon>
        <taxon>Oxalobacteraceae</taxon>
        <taxon>Telluria group</taxon>
        <taxon>Massilia</taxon>
    </lineage>
</organism>
<dbReference type="Proteomes" id="UP000241421">
    <property type="component" value="Unassembled WGS sequence"/>
</dbReference>
<dbReference type="PANTHER" id="PTHR45947:SF13">
    <property type="entry name" value="TRANSFERASE"/>
    <property type="match status" value="1"/>
</dbReference>
<protein>
    <submittedName>
        <fullName evidence="3">Transferase</fullName>
    </submittedName>
</protein>
<keyword evidence="3" id="KW-0808">Transferase</keyword>
<evidence type="ECO:0000259" key="1">
    <source>
        <dbReference type="Pfam" id="PF00534"/>
    </source>
</evidence>
<dbReference type="CDD" id="cd03801">
    <property type="entry name" value="GT4_PimA-like"/>
    <property type="match status" value="1"/>
</dbReference>
<dbReference type="RefSeq" id="WP_106760252.1">
    <property type="nucleotide sequence ID" value="NZ_PXWF02000324.1"/>
</dbReference>
<evidence type="ECO:0000259" key="2">
    <source>
        <dbReference type="Pfam" id="PF13579"/>
    </source>
</evidence>
<feature type="domain" description="Glycosyl transferase family 1" evidence="1">
    <location>
        <begin position="211"/>
        <end position="355"/>
    </location>
</feature>
<gene>
    <name evidence="3" type="ORF">C7C56_026045</name>
</gene>
<evidence type="ECO:0000313" key="3">
    <source>
        <dbReference type="EMBL" id="PWF40439.1"/>
    </source>
</evidence>
<reference evidence="3 4" key="1">
    <citation type="submission" date="2018-04" db="EMBL/GenBank/DDBJ databases">
        <title>Massilia violaceinigra sp. nov., a novel purple-pigmented bacterium isolated from Tianshan glacier, Xinjiang, China.</title>
        <authorList>
            <person name="Wang H."/>
        </authorList>
    </citation>
    <scope>NUCLEOTIDE SEQUENCE [LARGE SCALE GENOMIC DNA]</scope>
    <source>
        <strain evidence="3 4">B448-2</strain>
    </source>
</reference>
<sequence>MRILIVHNAYQHKGGEDSVVEAEIALLRARGHALALFTRHNDAIGSMSKARLAAQTIWSGRSADDFARCLRSFRPDVVHVHNVFPLISPSIYWVARRHKLALVQTLHNFRLLCPQAMLLREGRVCEDCVGAAPWRAVVHACYRDSRAQSAVVALMLGAHRLAGTWRNKVTRYIALNDFGRDKFIEGGFPAARIVVKPHFVDLPAPPAPAPERAGFLFAGRLSPEKGLAVLAAAAAASGAVVRVAGAGPAAALVDAQANLLPMGHLEPDALRHHMRGALALLVPSICNETFGLVIIEAFACGLPVIASRIGGFPDLVREGETGLLFAPGDSAGLARAMDWAARHPAAMARMGERARLCYEARYGPEQNYAALMAIYACAIAQCEGGNRHA</sequence>
<proteinExistence type="predicted"/>
<comment type="caution">
    <text evidence="3">The sequence shown here is derived from an EMBL/GenBank/DDBJ whole genome shotgun (WGS) entry which is preliminary data.</text>
</comment>
<dbReference type="InterPro" id="IPR028098">
    <property type="entry name" value="Glyco_trans_4-like_N"/>
</dbReference>
<accession>A0A2U2HC20</accession>